<dbReference type="AlphaFoldDB" id="A0A0L0DI01"/>
<proteinExistence type="predicted"/>
<dbReference type="GO" id="GO:0031146">
    <property type="term" value="P:SCF-dependent proteasomal ubiquitin-dependent protein catabolic process"/>
    <property type="evidence" value="ECO:0007669"/>
    <property type="project" value="TreeGrafter"/>
</dbReference>
<dbReference type="OrthoDB" id="10257471at2759"/>
<evidence type="ECO:0000313" key="4">
    <source>
        <dbReference type="Proteomes" id="UP000054408"/>
    </source>
</evidence>
<accession>A0A0L0DI01</accession>
<feature type="compositionally biased region" description="Low complexity" evidence="1">
    <location>
        <begin position="1"/>
        <end position="19"/>
    </location>
</feature>
<dbReference type="Proteomes" id="UP000054408">
    <property type="component" value="Unassembled WGS sequence"/>
</dbReference>
<dbReference type="eggNOG" id="KOG1947">
    <property type="taxonomic scope" value="Eukaryota"/>
</dbReference>
<dbReference type="PROSITE" id="PS50181">
    <property type="entry name" value="FBOX"/>
    <property type="match status" value="1"/>
</dbReference>
<evidence type="ECO:0000259" key="2">
    <source>
        <dbReference type="PROSITE" id="PS50181"/>
    </source>
</evidence>
<dbReference type="Pfam" id="PF12937">
    <property type="entry name" value="F-box-like"/>
    <property type="match status" value="1"/>
</dbReference>
<dbReference type="Pfam" id="PF25372">
    <property type="entry name" value="DUF7885"/>
    <property type="match status" value="1"/>
</dbReference>
<dbReference type="SUPFAM" id="SSF81383">
    <property type="entry name" value="F-box domain"/>
    <property type="match status" value="1"/>
</dbReference>
<dbReference type="PANTHER" id="PTHR13318">
    <property type="entry name" value="PARTNER OF PAIRED, ISOFORM B-RELATED"/>
    <property type="match status" value="1"/>
</dbReference>
<dbReference type="EMBL" id="GL349470">
    <property type="protein sequence ID" value="KNC51860.1"/>
    <property type="molecule type" value="Genomic_DNA"/>
</dbReference>
<dbReference type="SUPFAM" id="SSF52047">
    <property type="entry name" value="RNI-like"/>
    <property type="match status" value="1"/>
</dbReference>
<sequence length="439" mass="45469">MASGPPSLPSPSTSSSSTSAGWFTPSASASDTCDDLWSADASAAYAPPVASATSGSASPTSASIDSTSDEFFSCCSPPLSPVSPSFPHHPAPPPLMGDLAPLPAELVLHILRFLPLRQRAVMREVSRGCAELASIPLLWRTVRFSRHLALSRFDGAADLWLAAVTRAPYLTSALRSLSLATCKDVTDTGLALALPQLPRLESLDLSRCWGVTDALLASLALAPAAAHLRSLNLYMVYQVTDVGITRLAPATPRLVRLNLYKCSLVTDTGLAVVAASCPDLVELTLYGLPHISDAGVAGALPLLPDLRKLNLGSCKQLTDAALINAASLPALATLHLLRCSAMSDALLRCLAASGTAASLVSLNCHGLAKLTDSGVVVLAAVASDLERLNLSRCTGISADGAIAIVAKCRTLARLTLDARAISPELSVLAASRAVELVVA</sequence>
<protein>
    <recommendedName>
        <fullName evidence="2">F-box domain-containing protein</fullName>
    </recommendedName>
</protein>
<dbReference type="SMART" id="SM00256">
    <property type="entry name" value="FBOX"/>
    <property type="match status" value="1"/>
</dbReference>
<dbReference type="STRING" id="461836.A0A0L0DI01"/>
<dbReference type="InterPro" id="IPR057207">
    <property type="entry name" value="FBXL15_LRR"/>
</dbReference>
<dbReference type="PANTHER" id="PTHR13318:SF190">
    <property type="entry name" value="PARTNER OF PAIRED, ISOFORM B"/>
    <property type="match status" value="1"/>
</dbReference>
<feature type="domain" description="F-box" evidence="2">
    <location>
        <begin position="96"/>
        <end position="142"/>
    </location>
</feature>
<dbReference type="InterPro" id="IPR001810">
    <property type="entry name" value="F-box_dom"/>
</dbReference>
<keyword evidence="4" id="KW-1185">Reference proteome</keyword>
<dbReference type="SMART" id="SM00367">
    <property type="entry name" value="LRR_CC"/>
    <property type="match status" value="8"/>
</dbReference>
<dbReference type="RefSeq" id="XP_013755721.1">
    <property type="nucleotide sequence ID" value="XM_013900267.1"/>
</dbReference>
<evidence type="ECO:0000256" key="1">
    <source>
        <dbReference type="SAM" id="MobiDB-lite"/>
    </source>
</evidence>
<dbReference type="InterPro" id="IPR036047">
    <property type="entry name" value="F-box-like_dom_sf"/>
</dbReference>
<dbReference type="GeneID" id="25566757"/>
<dbReference type="Gene3D" id="3.80.10.10">
    <property type="entry name" value="Ribonuclease Inhibitor"/>
    <property type="match status" value="2"/>
</dbReference>
<dbReference type="GO" id="GO:0019005">
    <property type="term" value="C:SCF ubiquitin ligase complex"/>
    <property type="evidence" value="ECO:0007669"/>
    <property type="project" value="TreeGrafter"/>
</dbReference>
<reference evidence="3 4" key="1">
    <citation type="submission" date="2010-05" db="EMBL/GenBank/DDBJ databases">
        <title>The Genome Sequence of Thecamonas trahens ATCC 50062.</title>
        <authorList>
            <consortium name="The Broad Institute Genome Sequencing Platform"/>
            <person name="Russ C."/>
            <person name="Cuomo C."/>
            <person name="Shea T."/>
            <person name="Young S.K."/>
            <person name="Zeng Q."/>
            <person name="Koehrsen M."/>
            <person name="Haas B."/>
            <person name="Borodovsky M."/>
            <person name="Guigo R."/>
            <person name="Alvarado L."/>
            <person name="Berlin A."/>
            <person name="Bochicchio J."/>
            <person name="Borenstein D."/>
            <person name="Chapman S."/>
            <person name="Chen Z."/>
            <person name="Freedman E."/>
            <person name="Gellesch M."/>
            <person name="Goldberg J."/>
            <person name="Griggs A."/>
            <person name="Gujja S."/>
            <person name="Heilman E."/>
            <person name="Heiman D."/>
            <person name="Hepburn T."/>
            <person name="Howarth C."/>
            <person name="Jen D."/>
            <person name="Larson L."/>
            <person name="Mehta T."/>
            <person name="Park D."/>
            <person name="Pearson M."/>
            <person name="Roberts A."/>
            <person name="Saif S."/>
            <person name="Shenoy N."/>
            <person name="Sisk P."/>
            <person name="Stolte C."/>
            <person name="Sykes S."/>
            <person name="Thomson T."/>
            <person name="Walk T."/>
            <person name="White J."/>
            <person name="Yandava C."/>
            <person name="Burger G."/>
            <person name="Gray M.W."/>
            <person name="Holland P.W.H."/>
            <person name="King N."/>
            <person name="Lang F.B.F."/>
            <person name="Roger A.J."/>
            <person name="Ruiz-Trillo I."/>
            <person name="Lander E."/>
            <person name="Nusbaum C."/>
        </authorList>
    </citation>
    <scope>NUCLEOTIDE SEQUENCE [LARGE SCALE GENOMIC DNA]</scope>
    <source>
        <strain evidence="3 4">ATCC 50062</strain>
    </source>
</reference>
<feature type="region of interest" description="Disordered" evidence="1">
    <location>
        <begin position="1"/>
        <end position="21"/>
    </location>
</feature>
<gene>
    <name evidence="3" type="ORF">AMSG_07953</name>
</gene>
<organism evidence="3 4">
    <name type="scientific">Thecamonas trahens ATCC 50062</name>
    <dbReference type="NCBI Taxonomy" id="461836"/>
    <lineage>
        <taxon>Eukaryota</taxon>
        <taxon>Apusozoa</taxon>
        <taxon>Apusomonadida</taxon>
        <taxon>Apusomonadidae</taxon>
        <taxon>Thecamonas</taxon>
    </lineage>
</organism>
<dbReference type="InterPro" id="IPR032675">
    <property type="entry name" value="LRR_dom_sf"/>
</dbReference>
<evidence type="ECO:0000313" key="3">
    <source>
        <dbReference type="EMBL" id="KNC51860.1"/>
    </source>
</evidence>
<name>A0A0L0DI01_THETB</name>
<dbReference type="InterPro" id="IPR006553">
    <property type="entry name" value="Leu-rich_rpt_Cys-con_subtyp"/>
</dbReference>